<dbReference type="InterPro" id="IPR050625">
    <property type="entry name" value="ParA/MinD_ATPase"/>
</dbReference>
<dbReference type="AlphaFoldDB" id="K6V4I1"/>
<dbReference type="Proteomes" id="UP000008495">
    <property type="component" value="Unassembled WGS sequence"/>
</dbReference>
<dbReference type="GO" id="GO:0005524">
    <property type="term" value="F:ATP binding"/>
    <property type="evidence" value="ECO:0007669"/>
    <property type="project" value="TreeGrafter"/>
</dbReference>
<keyword evidence="2" id="KW-1185">Reference proteome</keyword>
<dbReference type="GO" id="GO:0016887">
    <property type="term" value="F:ATP hydrolysis activity"/>
    <property type="evidence" value="ECO:0007669"/>
    <property type="project" value="TreeGrafter"/>
</dbReference>
<dbReference type="PANTHER" id="PTHR43384:SF11">
    <property type="entry name" value="SEPTUM SITE DETERMINING PROTEIN"/>
    <property type="match status" value="1"/>
</dbReference>
<dbReference type="GO" id="GO:0009898">
    <property type="term" value="C:cytoplasmic side of plasma membrane"/>
    <property type="evidence" value="ECO:0007669"/>
    <property type="project" value="TreeGrafter"/>
</dbReference>
<evidence type="ECO:0000313" key="1">
    <source>
        <dbReference type="EMBL" id="GAB77028.1"/>
    </source>
</evidence>
<gene>
    <name evidence="1" type="ORF">AUCHE_04_00690</name>
</gene>
<proteinExistence type="predicted"/>
<reference evidence="1 2" key="1">
    <citation type="submission" date="2012-08" db="EMBL/GenBank/DDBJ databases">
        <title>Whole genome shotgun sequence of Austwickia chelonae NBRC 105200.</title>
        <authorList>
            <person name="Yoshida I."/>
            <person name="Hosoyama A."/>
            <person name="Tsuchikane K."/>
            <person name="Katsumata H."/>
            <person name="Ando Y."/>
            <person name="Ohji S."/>
            <person name="Hamada M."/>
            <person name="Tamura T."/>
            <person name="Yamazoe A."/>
            <person name="Yamazaki S."/>
            <person name="Fujita N."/>
        </authorList>
    </citation>
    <scope>NUCLEOTIDE SEQUENCE [LARGE SCALE GENOMIC DNA]</scope>
    <source>
        <strain evidence="1 2">NBRC 105200</strain>
    </source>
</reference>
<dbReference type="STRING" id="100225.SAMN05421595_2165"/>
<dbReference type="InterPro" id="IPR027417">
    <property type="entry name" value="P-loop_NTPase"/>
</dbReference>
<dbReference type="GO" id="GO:0051782">
    <property type="term" value="P:negative regulation of cell division"/>
    <property type="evidence" value="ECO:0007669"/>
    <property type="project" value="TreeGrafter"/>
</dbReference>
<protein>
    <recommendedName>
        <fullName evidence="3">CobQ/CobB/MinD/ParA nucleotide binding domain-containing protein</fullName>
    </recommendedName>
</protein>
<name>K6V4I1_9MICO</name>
<dbReference type="GO" id="GO:0005829">
    <property type="term" value="C:cytosol"/>
    <property type="evidence" value="ECO:0007669"/>
    <property type="project" value="TreeGrafter"/>
</dbReference>
<dbReference type="eggNOG" id="COG0455">
    <property type="taxonomic scope" value="Bacteria"/>
</dbReference>
<sequence length="262" mass="27550">MGTMDANTPTWAHDLGLGHPPRRAQVVGIAGASGGIGTSCLAAALATRAATDHRVACLDADPHRGGIDVLFDRERRPGIRWPDLVHARGRLDGDALARLLPRSDEGVLLLSSGGDPHDIAPETIAATLTALRTDLDLLVLDLGVVGHPAPQATALCDDIILLVGCSVPALARAAHAADTLERGLATDDPTRTWLAQRAPRGRADLPEEIATHLDLPLITGIIDDPGLDNALGRGITPGSRRSRLTRAADRILDRLHDQARAA</sequence>
<dbReference type="Gene3D" id="3.40.50.300">
    <property type="entry name" value="P-loop containing nucleotide triphosphate hydrolases"/>
    <property type="match status" value="1"/>
</dbReference>
<accession>K6V4I1</accession>
<dbReference type="SUPFAM" id="SSF52540">
    <property type="entry name" value="P-loop containing nucleoside triphosphate hydrolases"/>
    <property type="match status" value="1"/>
</dbReference>
<organism evidence="1 2">
    <name type="scientific">Austwickia chelonae NBRC 105200</name>
    <dbReference type="NCBI Taxonomy" id="1184607"/>
    <lineage>
        <taxon>Bacteria</taxon>
        <taxon>Bacillati</taxon>
        <taxon>Actinomycetota</taxon>
        <taxon>Actinomycetes</taxon>
        <taxon>Micrococcales</taxon>
        <taxon>Dermatophilaceae</taxon>
        <taxon>Austwickia</taxon>
    </lineage>
</organism>
<dbReference type="PANTHER" id="PTHR43384">
    <property type="entry name" value="SEPTUM SITE-DETERMINING PROTEIN MIND HOMOLOG, CHLOROPLASTIC-RELATED"/>
    <property type="match status" value="1"/>
</dbReference>
<evidence type="ECO:0000313" key="2">
    <source>
        <dbReference type="Proteomes" id="UP000008495"/>
    </source>
</evidence>
<dbReference type="EMBL" id="BAGZ01000004">
    <property type="protein sequence ID" value="GAB77028.1"/>
    <property type="molecule type" value="Genomic_DNA"/>
</dbReference>
<evidence type="ECO:0008006" key="3">
    <source>
        <dbReference type="Google" id="ProtNLM"/>
    </source>
</evidence>
<comment type="caution">
    <text evidence="1">The sequence shown here is derived from an EMBL/GenBank/DDBJ whole genome shotgun (WGS) entry which is preliminary data.</text>
</comment>